<evidence type="ECO:0000313" key="2">
    <source>
        <dbReference type="EMBL" id="CAD7279080.1"/>
    </source>
</evidence>
<proteinExistence type="predicted"/>
<organism evidence="2">
    <name type="scientific">Notodromas monacha</name>
    <dbReference type="NCBI Taxonomy" id="399045"/>
    <lineage>
        <taxon>Eukaryota</taxon>
        <taxon>Metazoa</taxon>
        <taxon>Ecdysozoa</taxon>
        <taxon>Arthropoda</taxon>
        <taxon>Crustacea</taxon>
        <taxon>Oligostraca</taxon>
        <taxon>Ostracoda</taxon>
        <taxon>Podocopa</taxon>
        <taxon>Podocopida</taxon>
        <taxon>Cypridocopina</taxon>
        <taxon>Cypridoidea</taxon>
        <taxon>Cyprididae</taxon>
        <taxon>Notodromas</taxon>
    </lineage>
</organism>
<keyword evidence="1" id="KW-0812">Transmembrane</keyword>
<keyword evidence="1" id="KW-0472">Membrane</keyword>
<dbReference type="Proteomes" id="UP000678499">
    <property type="component" value="Unassembled WGS sequence"/>
</dbReference>
<feature type="transmembrane region" description="Helical" evidence="1">
    <location>
        <begin position="123"/>
        <end position="145"/>
    </location>
</feature>
<evidence type="ECO:0008006" key="4">
    <source>
        <dbReference type="Google" id="ProtNLM"/>
    </source>
</evidence>
<protein>
    <recommendedName>
        <fullName evidence="4">Brain protein I3</fullName>
    </recommendedName>
</protein>
<sequence length="166" mass="18903">MAAVVEIRIDMADDDDDGDRDPREKFCITPNRDVYILDEERISDSSFDLGSDQEKQKCLLGGEDERVLEEVCLQSKEHKKKKKLQGKKSNNELISQKPKEKKTIYAVHKCPKCKDGVLATESTPLICIFFGFLTLPMCCFGLFCFNTKKKCYDCSAKHQPGMPKII</sequence>
<keyword evidence="3" id="KW-1185">Reference proteome</keyword>
<accession>A0A7R9BRE6</accession>
<evidence type="ECO:0000256" key="1">
    <source>
        <dbReference type="SAM" id="Phobius"/>
    </source>
</evidence>
<dbReference type="InterPro" id="IPR019317">
    <property type="entry name" value="BRI3"/>
</dbReference>
<dbReference type="Pfam" id="PF10164">
    <property type="entry name" value="BRI3"/>
    <property type="match status" value="1"/>
</dbReference>
<reference evidence="2" key="1">
    <citation type="submission" date="2020-11" db="EMBL/GenBank/DDBJ databases">
        <authorList>
            <person name="Tran Van P."/>
        </authorList>
    </citation>
    <scope>NUCLEOTIDE SEQUENCE</scope>
</reference>
<name>A0A7R9BRE6_9CRUS</name>
<dbReference type="AlphaFoldDB" id="A0A7R9BRE6"/>
<keyword evidence="1" id="KW-1133">Transmembrane helix</keyword>
<evidence type="ECO:0000313" key="3">
    <source>
        <dbReference type="Proteomes" id="UP000678499"/>
    </source>
</evidence>
<dbReference type="EMBL" id="OA883502">
    <property type="protein sequence ID" value="CAD7279080.1"/>
    <property type="molecule type" value="Genomic_DNA"/>
</dbReference>
<dbReference type="EMBL" id="CAJPEX010001465">
    <property type="protein sequence ID" value="CAG0919232.1"/>
    <property type="molecule type" value="Genomic_DNA"/>
</dbReference>
<gene>
    <name evidence="2" type="ORF">NMOB1V02_LOCUS6763</name>
</gene>